<gene>
    <name evidence="2" type="ORF">AM571_PC01332</name>
</gene>
<protein>
    <recommendedName>
        <fullName evidence="4">Secreted protein</fullName>
    </recommendedName>
</protein>
<sequence length="98" mass="10858">MRFSSRCCLSTGLSSLILRICLARMSCSLAALEPSGATRWNRLCAVWRVVSIIKISLNMDARGSSVQRSHLRQVEFATSQFLDSQALARTGEIRKPKG</sequence>
<feature type="chain" id="PRO_5012589069" description="Secreted protein" evidence="1">
    <location>
        <begin position="31"/>
        <end position="98"/>
    </location>
</feature>
<keyword evidence="2" id="KW-0614">Plasmid</keyword>
<accession>A0A1L5PFV5</accession>
<proteinExistence type="predicted"/>
<keyword evidence="1" id="KW-0732">Signal</keyword>
<organism evidence="2 3">
    <name type="scientific">Rhizobium etli 8C-3</name>
    <dbReference type="NCBI Taxonomy" id="538025"/>
    <lineage>
        <taxon>Bacteria</taxon>
        <taxon>Pseudomonadati</taxon>
        <taxon>Pseudomonadota</taxon>
        <taxon>Alphaproteobacteria</taxon>
        <taxon>Hyphomicrobiales</taxon>
        <taxon>Rhizobiaceae</taxon>
        <taxon>Rhizobium/Agrobacterium group</taxon>
        <taxon>Rhizobium</taxon>
    </lineage>
</organism>
<dbReference type="AlphaFoldDB" id="A0A1L5PFV5"/>
<evidence type="ECO:0008006" key="4">
    <source>
        <dbReference type="Google" id="ProtNLM"/>
    </source>
</evidence>
<name>A0A1L5PFV5_RHIET</name>
<feature type="signal peptide" evidence="1">
    <location>
        <begin position="1"/>
        <end position="30"/>
    </location>
</feature>
<evidence type="ECO:0000313" key="3">
    <source>
        <dbReference type="Proteomes" id="UP000185109"/>
    </source>
</evidence>
<evidence type="ECO:0000256" key="1">
    <source>
        <dbReference type="SAM" id="SignalP"/>
    </source>
</evidence>
<dbReference type="EMBL" id="CP017244">
    <property type="protein sequence ID" value="APO79064.1"/>
    <property type="molecule type" value="Genomic_DNA"/>
</dbReference>
<reference evidence="2 3" key="1">
    <citation type="submission" date="2016-09" db="EMBL/GenBank/DDBJ databases">
        <title>The complete genome sequences of Rhizobium gallicum, symbiovars gallicum and phaseoli, symbionts associated to common bean (Phaseolus vulgaris).</title>
        <authorList>
            <person name="Bustos P."/>
            <person name="Santamaria R.I."/>
            <person name="Perez-Carrascal O.M."/>
            <person name="Juarez S."/>
            <person name="Lozano L."/>
            <person name="Martinez-Flores I."/>
            <person name="Martinez-Romero E."/>
            <person name="Cevallos M."/>
            <person name="Romero D."/>
            <person name="Davila G."/>
            <person name="Gonzalez V."/>
        </authorList>
    </citation>
    <scope>NUCLEOTIDE SEQUENCE [LARGE SCALE GENOMIC DNA]</scope>
    <source>
        <strain evidence="2 3">8C-3</strain>
        <plasmid evidence="3">Plasmid prsp8c3c</plasmid>
    </source>
</reference>
<dbReference type="Proteomes" id="UP000185109">
    <property type="component" value="Plasmid pRsp8C3c"/>
</dbReference>
<geneLocation type="plasmid" evidence="3">
    <name>prsp8c3c</name>
</geneLocation>
<evidence type="ECO:0000313" key="2">
    <source>
        <dbReference type="EMBL" id="APO79064.1"/>
    </source>
</evidence>